<proteinExistence type="predicted"/>
<dbReference type="OrthoDB" id="5377144at2759"/>
<dbReference type="AlphaFoldDB" id="A0A899FY26"/>
<evidence type="ECO:0008006" key="3">
    <source>
        <dbReference type="Google" id="ProtNLM"/>
    </source>
</evidence>
<reference evidence="1" key="1">
    <citation type="submission" date="2020-06" db="EMBL/GenBank/DDBJ databases">
        <title>Genomes of multiple members of Pneumocystis genus reveal paths to human pathogen Pneumocystis jirovecii.</title>
        <authorList>
            <person name="Cisse O.H."/>
            <person name="Ma L."/>
            <person name="Dekker J."/>
            <person name="Khil P."/>
            <person name="Jo J."/>
            <person name="Brenchley J."/>
            <person name="Blair R."/>
            <person name="Pahar B."/>
            <person name="Chabe M."/>
            <person name="Van Rompay K.A."/>
            <person name="Keesler R."/>
            <person name="Sukura A."/>
            <person name="Hirsch V."/>
            <person name="Kutty G."/>
            <person name="Liu Y."/>
            <person name="Peng L."/>
            <person name="Chen J."/>
            <person name="Song J."/>
            <person name="Weissenbacher-Lang C."/>
            <person name="Xu J."/>
            <person name="Upham N.S."/>
            <person name="Stajich J.E."/>
            <person name="Cuomo C.A."/>
            <person name="Cushion M.T."/>
            <person name="Kovacs J.A."/>
        </authorList>
    </citation>
    <scope>NUCLEOTIDE SEQUENCE</scope>
    <source>
        <strain evidence="1">2A</strain>
    </source>
</reference>
<dbReference type="EMBL" id="CP054537">
    <property type="protein sequence ID" value="QSL65386.1"/>
    <property type="molecule type" value="Genomic_DNA"/>
</dbReference>
<accession>A0A899FY26</accession>
<evidence type="ECO:0000313" key="2">
    <source>
        <dbReference type="Proteomes" id="UP000663699"/>
    </source>
</evidence>
<evidence type="ECO:0000313" key="1">
    <source>
        <dbReference type="EMBL" id="QSL65386.1"/>
    </source>
</evidence>
<keyword evidence="2" id="KW-1185">Reference proteome</keyword>
<protein>
    <recommendedName>
        <fullName evidence="3">rRNA-processing protein FYV7</fullName>
    </recommendedName>
</protein>
<name>A0A899FY26_9ASCO</name>
<gene>
    <name evidence="1" type="ORF">MERGE_002696</name>
</gene>
<organism evidence="1 2">
    <name type="scientific">Pneumocystis wakefieldiae</name>
    <dbReference type="NCBI Taxonomy" id="38082"/>
    <lineage>
        <taxon>Eukaryota</taxon>
        <taxon>Fungi</taxon>
        <taxon>Dikarya</taxon>
        <taxon>Ascomycota</taxon>
        <taxon>Taphrinomycotina</taxon>
        <taxon>Pneumocystomycetes</taxon>
        <taxon>Pneumocystaceae</taxon>
        <taxon>Pneumocystis</taxon>
    </lineage>
</organism>
<sequence length="131" mass="15818">MIYQARARHDPAKIKRIHEYSYRGKLEKNRKKNIYIARLKKNYLRCLKEYEQKGLKEGRSSKNYCPSPSDTGECLFSEDQASNKEYKSGLSLNKKQEKLHDLKEKERNIQEEKYLRAKNRLKRYKIMTQKK</sequence>
<dbReference type="Proteomes" id="UP000663699">
    <property type="component" value="Chromosome 6"/>
</dbReference>